<comment type="caution">
    <text evidence="2">The sequence shown here is derived from an EMBL/GenBank/DDBJ whole genome shotgun (WGS) entry which is preliminary data.</text>
</comment>
<proteinExistence type="predicted"/>
<evidence type="ECO:0000313" key="3">
    <source>
        <dbReference type="Proteomes" id="UP001420932"/>
    </source>
</evidence>
<keyword evidence="3" id="KW-1185">Reference proteome</keyword>
<keyword evidence="1" id="KW-0472">Membrane</keyword>
<sequence>MLIDRGKRVDVRRAAADWGRRRFAVLFEHFADSPISFGMTRLLLYYYVYIFTVHFGLYIGLSL</sequence>
<gene>
    <name evidence="2" type="ORF">Syun_001371</name>
</gene>
<reference evidence="2 3" key="1">
    <citation type="submission" date="2024-01" db="EMBL/GenBank/DDBJ databases">
        <title>Genome assemblies of Stephania.</title>
        <authorList>
            <person name="Yang L."/>
        </authorList>
    </citation>
    <scope>NUCLEOTIDE SEQUENCE [LARGE SCALE GENOMIC DNA]</scope>
    <source>
        <strain evidence="2">YNDBR</strain>
        <tissue evidence="2">Leaf</tissue>
    </source>
</reference>
<dbReference type="AlphaFoldDB" id="A0AAP0LDZ1"/>
<protein>
    <submittedName>
        <fullName evidence="2">Uncharacterized protein</fullName>
    </submittedName>
</protein>
<name>A0AAP0LDZ1_9MAGN</name>
<organism evidence="2 3">
    <name type="scientific">Stephania yunnanensis</name>
    <dbReference type="NCBI Taxonomy" id="152371"/>
    <lineage>
        <taxon>Eukaryota</taxon>
        <taxon>Viridiplantae</taxon>
        <taxon>Streptophyta</taxon>
        <taxon>Embryophyta</taxon>
        <taxon>Tracheophyta</taxon>
        <taxon>Spermatophyta</taxon>
        <taxon>Magnoliopsida</taxon>
        <taxon>Ranunculales</taxon>
        <taxon>Menispermaceae</taxon>
        <taxon>Menispermoideae</taxon>
        <taxon>Cissampelideae</taxon>
        <taxon>Stephania</taxon>
    </lineage>
</organism>
<accession>A0AAP0LDZ1</accession>
<evidence type="ECO:0000313" key="2">
    <source>
        <dbReference type="EMBL" id="KAK9169231.1"/>
    </source>
</evidence>
<dbReference type="Proteomes" id="UP001420932">
    <property type="component" value="Unassembled WGS sequence"/>
</dbReference>
<dbReference type="EMBL" id="JBBNAF010000001">
    <property type="protein sequence ID" value="KAK9169231.1"/>
    <property type="molecule type" value="Genomic_DNA"/>
</dbReference>
<keyword evidence="1" id="KW-1133">Transmembrane helix</keyword>
<feature type="transmembrane region" description="Helical" evidence="1">
    <location>
        <begin position="43"/>
        <end position="61"/>
    </location>
</feature>
<evidence type="ECO:0000256" key="1">
    <source>
        <dbReference type="SAM" id="Phobius"/>
    </source>
</evidence>
<keyword evidence="1" id="KW-0812">Transmembrane</keyword>